<dbReference type="EMBL" id="CAUOFW020002580">
    <property type="protein sequence ID" value="CAK9154771.1"/>
    <property type="molecule type" value="Genomic_DNA"/>
</dbReference>
<accession>A0ABC8SC42</accession>
<comment type="caution">
    <text evidence="1">The sequence shown here is derived from an EMBL/GenBank/DDBJ whole genome shotgun (WGS) entry which is preliminary data.</text>
</comment>
<keyword evidence="2" id="KW-1185">Reference proteome</keyword>
<sequence>MKELQTMFWEMAKGFEFPDWSNFPQPVYDSPQWSCTSEEEGNAVLDCSCKQSPLSWQQTCNFPLINSNFVPNVLDVVTGNPSGSQFCTDLAPIGGTESAYHLLDKSYSMKELQTMFWEMAKGFEFPDWSNFPQPVYDSPQWSCTSVRLDDPRT</sequence>
<reference evidence="1 2" key="1">
    <citation type="submission" date="2024-02" db="EMBL/GenBank/DDBJ databases">
        <authorList>
            <person name="Vignale AGUSTIN F."/>
            <person name="Sosa J E."/>
            <person name="Modenutti C."/>
        </authorList>
    </citation>
    <scope>NUCLEOTIDE SEQUENCE [LARGE SCALE GENOMIC DNA]</scope>
</reference>
<dbReference type="Proteomes" id="UP001642360">
    <property type="component" value="Unassembled WGS sequence"/>
</dbReference>
<evidence type="ECO:0000313" key="1">
    <source>
        <dbReference type="EMBL" id="CAK9154771.1"/>
    </source>
</evidence>
<protein>
    <submittedName>
        <fullName evidence="1">Uncharacterized protein</fullName>
    </submittedName>
</protein>
<organism evidence="1 2">
    <name type="scientific">Ilex paraguariensis</name>
    <name type="common">yerba mate</name>
    <dbReference type="NCBI Taxonomy" id="185542"/>
    <lineage>
        <taxon>Eukaryota</taxon>
        <taxon>Viridiplantae</taxon>
        <taxon>Streptophyta</taxon>
        <taxon>Embryophyta</taxon>
        <taxon>Tracheophyta</taxon>
        <taxon>Spermatophyta</taxon>
        <taxon>Magnoliopsida</taxon>
        <taxon>eudicotyledons</taxon>
        <taxon>Gunneridae</taxon>
        <taxon>Pentapetalae</taxon>
        <taxon>asterids</taxon>
        <taxon>campanulids</taxon>
        <taxon>Aquifoliales</taxon>
        <taxon>Aquifoliaceae</taxon>
        <taxon>Ilex</taxon>
    </lineage>
</organism>
<evidence type="ECO:0000313" key="2">
    <source>
        <dbReference type="Proteomes" id="UP001642360"/>
    </source>
</evidence>
<dbReference type="AlphaFoldDB" id="A0ABC8SC42"/>
<name>A0ABC8SC42_9AQUA</name>
<proteinExistence type="predicted"/>
<gene>
    <name evidence="1" type="ORF">ILEXP_LOCUS23126</name>
</gene>